<dbReference type="AlphaFoldDB" id="A0A9P9XJY1"/>
<comment type="caution">
    <text evidence="2">The sequence shown here is derived from an EMBL/GenBank/DDBJ whole genome shotgun (WGS) entry which is preliminary data.</text>
</comment>
<name>A0A9P9XJY1_9PEZI</name>
<organism evidence="2 3">
    <name type="scientific">Colletotrichum abscissum</name>
    <dbReference type="NCBI Taxonomy" id="1671311"/>
    <lineage>
        <taxon>Eukaryota</taxon>
        <taxon>Fungi</taxon>
        <taxon>Dikarya</taxon>
        <taxon>Ascomycota</taxon>
        <taxon>Pezizomycotina</taxon>
        <taxon>Sordariomycetes</taxon>
        <taxon>Hypocreomycetidae</taxon>
        <taxon>Glomerellales</taxon>
        <taxon>Glomerellaceae</taxon>
        <taxon>Colletotrichum</taxon>
        <taxon>Colletotrichum acutatum species complex</taxon>
    </lineage>
</organism>
<dbReference type="Proteomes" id="UP001056436">
    <property type="component" value="Unassembled WGS sequence"/>
</dbReference>
<gene>
    <name evidence="2" type="ORF">CABS02_04562</name>
</gene>
<feature type="region of interest" description="Disordered" evidence="1">
    <location>
        <begin position="1"/>
        <end position="31"/>
    </location>
</feature>
<evidence type="ECO:0000313" key="3">
    <source>
        <dbReference type="Proteomes" id="UP001056436"/>
    </source>
</evidence>
<keyword evidence="3" id="KW-1185">Reference proteome</keyword>
<reference evidence="2" key="1">
    <citation type="submission" date="2019-01" db="EMBL/GenBank/DDBJ databases">
        <title>Colletotrichum abscissum LGMF1257.</title>
        <authorList>
            <person name="Baroncelli R."/>
        </authorList>
    </citation>
    <scope>NUCLEOTIDE SEQUENCE</scope>
    <source>
        <strain evidence="2">Ca142</strain>
    </source>
</reference>
<dbReference type="EMBL" id="SDAQ01000019">
    <property type="protein sequence ID" value="KAI3555114.1"/>
    <property type="molecule type" value="Genomic_DNA"/>
</dbReference>
<evidence type="ECO:0000256" key="1">
    <source>
        <dbReference type="SAM" id="MobiDB-lite"/>
    </source>
</evidence>
<proteinExistence type="predicted"/>
<sequence>MRQTLRTLTTHQSVREKETSTPKPGHGVHGLRCRPEAARSSVRQDYLISMSSDPRGAIIELPDTADLPNARNNMGCLNHRAYLRTYLRTPPLNETALSQRKRIKAEPRRG</sequence>
<protein>
    <submittedName>
        <fullName evidence="2">Uncharacterized protein</fullName>
    </submittedName>
</protein>
<dbReference type="OrthoDB" id="10389538at2759"/>
<evidence type="ECO:0000313" key="2">
    <source>
        <dbReference type="EMBL" id="KAI3555114.1"/>
    </source>
</evidence>
<feature type="compositionally biased region" description="Polar residues" evidence="1">
    <location>
        <begin position="1"/>
        <end position="12"/>
    </location>
</feature>
<accession>A0A9P9XJY1</accession>